<comment type="caution">
    <text evidence="1">The sequence shown here is derived from an EMBL/GenBank/DDBJ whole genome shotgun (WGS) entry which is preliminary data.</text>
</comment>
<reference evidence="1 2" key="1">
    <citation type="journal article" date="2017" name="Mol. Plant">
        <title>The Genome of Medicinal Plant Macleaya cordata Provides New Insights into Benzylisoquinoline Alkaloids Metabolism.</title>
        <authorList>
            <person name="Liu X."/>
            <person name="Liu Y."/>
            <person name="Huang P."/>
            <person name="Ma Y."/>
            <person name="Qing Z."/>
            <person name="Tang Q."/>
            <person name="Cao H."/>
            <person name="Cheng P."/>
            <person name="Zheng Y."/>
            <person name="Yuan Z."/>
            <person name="Zhou Y."/>
            <person name="Liu J."/>
            <person name="Tang Z."/>
            <person name="Zhuo Y."/>
            <person name="Zhang Y."/>
            <person name="Yu L."/>
            <person name="Huang J."/>
            <person name="Yang P."/>
            <person name="Peng Q."/>
            <person name="Zhang J."/>
            <person name="Jiang W."/>
            <person name="Zhang Z."/>
            <person name="Lin K."/>
            <person name="Ro D.K."/>
            <person name="Chen X."/>
            <person name="Xiong X."/>
            <person name="Shang Y."/>
            <person name="Huang S."/>
            <person name="Zeng J."/>
        </authorList>
    </citation>
    <scope>NUCLEOTIDE SEQUENCE [LARGE SCALE GENOMIC DNA]</scope>
    <source>
        <strain evidence="2">cv. BLH2017</strain>
        <tissue evidence="1">Root</tissue>
    </source>
</reference>
<sequence length="165" mass="19769">MEGSFSLTVHFTNKLDRFSWSLSGIYGPNVPHHRQDFWQELIDLHGHANNAWIQTWKYEEFGRLDTKIQDFLSTITELDSLEENQDLSSQEILKRAEAKIEVERLHIMIRIKWQQRAKIDWRKSGDKNTPFFHMTASSRKRTNHIEQLLIEDRFSSDREVIKKHY</sequence>
<organism evidence="1 2">
    <name type="scientific">Macleaya cordata</name>
    <name type="common">Five-seeded plume-poppy</name>
    <name type="synonym">Bocconia cordata</name>
    <dbReference type="NCBI Taxonomy" id="56857"/>
    <lineage>
        <taxon>Eukaryota</taxon>
        <taxon>Viridiplantae</taxon>
        <taxon>Streptophyta</taxon>
        <taxon>Embryophyta</taxon>
        <taxon>Tracheophyta</taxon>
        <taxon>Spermatophyta</taxon>
        <taxon>Magnoliopsida</taxon>
        <taxon>Ranunculales</taxon>
        <taxon>Papaveraceae</taxon>
        <taxon>Papaveroideae</taxon>
        <taxon>Macleaya</taxon>
    </lineage>
</organism>
<name>A0A200R8C1_MACCD</name>
<protein>
    <submittedName>
        <fullName evidence="1">Uncharacterized protein</fullName>
    </submittedName>
</protein>
<evidence type="ECO:0000313" key="2">
    <source>
        <dbReference type="Proteomes" id="UP000195402"/>
    </source>
</evidence>
<dbReference type="AlphaFoldDB" id="A0A200R8C1"/>
<dbReference type="EMBL" id="MVGT01000347">
    <property type="protein sequence ID" value="OVA18951.1"/>
    <property type="molecule type" value="Genomic_DNA"/>
</dbReference>
<dbReference type="InParanoid" id="A0A200R8C1"/>
<gene>
    <name evidence="1" type="ORF">BVC80_1227g32</name>
</gene>
<evidence type="ECO:0000313" key="1">
    <source>
        <dbReference type="EMBL" id="OVA18951.1"/>
    </source>
</evidence>
<keyword evidence="2" id="KW-1185">Reference proteome</keyword>
<accession>A0A200R8C1</accession>
<dbReference type="Proteomes" id="UP000195402">
    <property type="component" value="Unassembled WGS sequence"/>
</dbReference>
<dbReference type="OrthoDB" id="1935089at2759"/>
<proteinExistence type="predicted"/>